<dbReference type="PANTHER" id="PTHR42953:SF3">
    <property type="entry name" value="HIGH-AFFINITY ZINC UPTAKE SYSTEM PROTEIN ZNUA"/>
    <property type="match status" value="1"/>
</dbReference>
<comment type="caution">
    <text evidence="4">The sequence shown here is derived from an EMBL/GenBank/DDBJ whole genome shotgun (WGS) entry which is preliminary data.</text>
</comment>
<evidence type="ECO:0000313" key="5">
    <source>
        <dbReference type="Proteomes" id="UP000187408"/>
    </source>
</evidence>
<keyword evidence="5" id="KW-1185">Reference proteome</keyword>
<dbReference type="GO" id="GO:0046872">
    <property type="term" value="F:metal ion binding"/>
    <property type="evidence" value="ECO:0007669"/>
    <property type="project" value="InterPro"/>
</dbReference>
<gene>
    <name evidence="4" type="ORF">BLW93_06475</name>
</gene>
<dbReference type="Proteomes" id="UP000187408">
    <property type="component" value="Unassembled WGS sequence"/>
</dbReference>
<dbReference type="Gene3D" id="3.40.50.1980">
    <property type="entry name" value="Nitrogenase molybdenum iron protein domain"/>
    <property type="match status" value="2"/>
</dbReference>
<keyword evidence="2" id="KW-0813">Transport</keyword>
<dbReference type="RefSeq" id="WP_076713285.1">
    <property type="nucleotide sequence ID" value="NZ_MOEN01000024.1"/>
</dbReference>
<dbReference type="GO" id="GO:0030001">
    <property type="term" value="P:metal ion transport"/>
    <property type="evidence" value="ECO:0007669"/>
    <property type="project" value="InterPro"/>
</dbReference>
<evidence type="ECO:0000256" key="1">
    <source>
        <dbReference type="ARBA" id="ARBA00011028"/>
    </source>
</evidence>
<name>A0A1R1MK58_9BACT</name>
<proteinExistence type="inferred from homology"/>
<dbReference type="InterPro" id="IPR050492">
    <property type="entry name" value="Bact_metal-bind_prot9"/>
</dbReference>
<protein>
    <submittedName>
        <fullName evidence="4">ABC transporter substrate-binding protein</fullName>
    </submittedName>
</protein>
<reference evidence="4 5" key="1">
    <citation type="submission" date="2016-10" db="EMBL/GenBank/DDBJ databases">
        <title>Genome sequence of a sulfur-reducing bacterium Desulfurobacterium indicum K6013.</title>
        <authorList>
            <person name="Cao J."/>
            <person name="Shao Z."/>
            <person name="Alain K."/>
            <person name="Jebbar M."/>
        </authorList>
    </citation>
    <scope>NUCLEOTIDE SEQUENCE [LARGE SCALE GENOMIC DNA]</scope>
    <source>
        <strain evidence="4 5">K6013</strain>
    </source>
</reference>
<comment type="similarity">
    <text evidence="1">Belongs to the bacterial solute-binding protein 9 family.</text>
</comment>
<keyword evidence="3" id="KW-0732">Signal</keyword>
<dbReference type="Pfam" id="PF01297">
    <property type="entry name" value="ZnuA"/>
    <property type="match status" value="1"/>
</dbReference>
<evidence type="ECO:0000256" key="2">
    <source>
        <dbReference type="ARBA" id="ARBA00022448"/>
    </source>
</evidence>
<dbReference type="InterPro" id="IPR006127">
    <property type="entry name" value="ZnuA-like"/>
</dbReference>
<dbReference type="PANTHER" id="PTHR42953">
    <property type="entry name" value="HIGH-AFFINITY ZINC UPTAKE SYSTEM PROTEIN ZNUA-RELATED"/>
    <property type="match status" value="1"/>
</dbReference>
<evidence type="ECO:0000256" key="3">
    <source>
        <dbReference type="ARBA" id="ARBA00022729"/>
    </source>
</evidence>
<dbReference type="OrthoDB" id="9810636at2"/>
<sequence length="283" mass="32090">MKKLLFIIAILSGMIIYGCNIEAGKPLIVSSLPVWKNVAEYLGGRDFNYYSILKGGESPHGYEMKPSDIAELKKAKLIIIHGLGMDNWILKGVEDKKKIFNIGKLLSKKYPFIKKPGYHIWTNPVLMEDVYFETANRLSQFYPKKKTYYEKRADDYAAMIEQLLSRVNNCISRLKNKKVIAFHPVWKPLFETIGVKCIGYIVDNPEEEPKPERIKELINKGKKEGVKVVIAEKGEPGTLVKEIASEIGAKVIVLNPIPDEDYVVALSNWCNKICNALKEVNGQ</sequence>
<evidence type="ECO:0000313" key="4">
    <source>
        <dbReference type="EMBL" id="OMH40191.1"/>
    </source>
</evidence>
<dbReference type="SUPFAM" id="SSF53807">
    <property type="entry name" value="Helical backbone' metal receptor"/>
    <property type="match status" value="1"/>
</dbReference>
<dbReference type="AlphaFoldDB" id="A0A1R1MK58"/>
<dbReference type="PROSITE" id="PS51257">
    <property type="entry name" value="PROKAR_LIPOPROTEIN"/>
    <property type="match status" value="1"/>
</dbReference>
<dbReference type="EMBL" id="MOEN01000024">
    <property type="protein sequence ID" value="OMH40191.1"/>
    <property type="molecule type" value="Genomic_DNA"/>
</dbReference>
<organism evidence="4 5">
    <name type="scientific">Desulfurobacterium indicum</name>
    <dbReference type="NCBI Taxonomy" id="1914305"/>
    <lineage>
        <taxon>Bacteria</taxon>
        <taxon>Pseudomonadati</taxon>
        <taxon>Aquificota</taxon>
        <taxon>Aquificia</taxon>
        <taxon>Desulfurobacteriales</taxon>
        <taxon>Desulfurobacteriaceae</taxon>
        <taxon>Desulfurobacterium</taxon>
    </lineage>
</organism>
<accession>A0A1R1MK58</accession>
<dbReference type="STRING" id="1914305.BLW93_06475"/>